<organism evidence="5 6">
    <name type="scientific">Thiomicrorhabdus lithotrophica</name>
    <dbReference type="NCBI Taxonomy" id="2949997"/>
    <lineage>
        <taxon>Bacteria</taxon>
        <taxon>Pseudomonadati</taxon>
        <taxon>Pseudomonadota</taxon>
        <taxon>Gammaproteobacteria</taxon>
        <taxon>Thiotrichales</taxon>
        <taxon>Piscirickettsiaceae</taxon>
        <taxon>Thiomicrorhabdus</taxon>
    </lineage>
</organism>
<dbReference type="PROSITE" id="PS50887">
    <property type="entry name" value="GGDEF"/>
    <property type="match status" value="1"/>
</dbReference>
<dbReference type="Pfam" id="PF00990">
    <property type="entry name" value="GGDEF"/>
    <property type="match status" value="1"/>
</dbReference>
<dbReference type="InterPro" id="IPR000160">
    <property type="entry name" value="GGDEF_dom"/>
</dbReference>
<dbReference type="NCBIfam" id="TIGR00254">
    <property type="entry name" value="GGDEF"/>
    <property type="match status" value="1"/>
</dbReference>
<dbReference type="GO" id="GO:0052621">
    <property type="term" value="F:diguanylate cyclase activity"/>
    <property type="evidence" value="ECO:0007669"/>
    <property type="project" value="UniProtKB-EC"/>
</dbReference>
<dbReference type="InterPro" id="IPR029787">
    <property type="entry name" value="Nucleotide_cyclase"/>
</dbReference>
<dbReference type="Proteomes" id="UP001222275">
    <property type="component" value="Chromosome"/>
</dbReference>
<dbReference type="InterPro" id="IPR029151">
    <property type="entry name" value="Sensor-like_sf"/>
</dbReference>
<dbReference type="InterPro" id="IPR050469">
    <property type="entry name" value="Diguanylate_Cyclase"/>
</dbReference>
<keyword evidence="3" id="KW-0472">Membrane</keyword>
<name>A0ABY8C8R7_9GAMM</name>
<feature type="transmembrane region" description="Helical" evidence="3">
    <location>
        <begin position="299"/>
        <end position="319"/>
    </location>
</feature>
<evidence type="ECO:0000259" key="4">
    <source>
        <dbReference type="PROSITE" id="PS50887"/>
    </source>
</evidence>
<keyword evidence="3" id="KW-1133">Transmembrane helix</keyword>
<dbReference type="SUPFAM" id="SSF103190">
    <property type="entry name" value="Sensory domain-like"/>
    <property type="match status" value="1"/>
</dbReference>
<keyword evidence="6" id="KW-1185">Reference proteome</keyword>
<dbReference type="Gene3D" id="3.30.70.270">
    <property type="match status" value="1"/>
</dbReference>
<dbReference type="PANTHER" id="PTHR45138:SF9">
    <property type="entry name" value="DIGUANYLATE CYCLASE DGCM-RELATED"/>
    <property type="match status" value="1"/>
</dbReference>
<proteinExistence type="predicted"/>
<dbReference type="Pfam" id="PF13188">
    <property type="entry name" value="PAS_8"/>
    <property type="match status" value="1"/>
</dbReference>
<feature type="domain" description="GGDEF" evidence="4">
    <location>
        <begin position="487"/>
        <end position="617"/>
    </location>
</feature>
<keyword evidence="5" id="KW-0808">Transferase</keyword>
<keyword evidence="5" id="KW-0548">Nucleotidyltransferase</keyword>
<dbReference type="InterPro" id="IPR029150">
    <property type="entry name" value="dCache_3"/>
</dbReference>
<comment type="catalytic activity">
    <reaction evidence="2">
        <text>2 GTP = 3',3'-c-di-GMP + 2 diphosphate</text>
        <dbReference type="Rhea" id="RHEA:24898"/>
        <dbReference type="ChEBI" id="CHEBI:33019"/>
        <dbReference type="ChEBI" id="CHEBI:37565"/>
        <dbReference type="ChEBI" id="CHEBI:58805"/>
        <dbReference type="EC" id="2.7.7.65"/>
    </reaction>
</comment>
<dbReference type="EMBL" id="CP102381">
    <property type="protein sequence ID" value="WEJ62350.1"/>
    <property type="molecule type" value="Genomic_DNA"/>
</dbReference>
<feature type="transmembrane region" description="Helical" evidence="3">
    <location>
        <begin position="9"/>
        <end position="29"/>
    </location>
</feature>
<evidence type="ECO:0000256" key="2">
    <source>
        <dbReference type="ARBA" id="ARBA00034247"/>
    </source>
</evidence>
<evidence type="ECO:0000256" key="3">
    <source>
        <dbReference type="SAM" id="Phobius"/>
    </source>
</evidence>
<dbReference type="SMART" id="SM00267">
    <property type="entry name" value="GGDEF"/>
    <property type="match status" value="1"/>
</dbReference>
<evidence type="ECO:0000313" key="6">
    <source>
        <dbReference type="Proteomes" id="UP001222275"/>
    </source>
</evidence>
<dbReference type="EC" id="2.7.7.65" evidence="1"/>
<sequence length="624" mass="72110">MTIFKTTKTLTFVTCLAIITLVSSIYWLYSNAKIKLYHDALSSHQQTLEHEINRLVEDRRESAMAVALALSESQQVRDFLCKTCEVEKPSQLDFKDLLEQLALHTDYNQLWIQVLDTKGVSRYRSWTPKTGDSLIEARRDVRDILHVPRVVQEISVGKFNLTFKSMVPLWDEQQTLLGLVEIVSHFTPLANKLKRIHGVDSVILVEKRYRDQLTKAQTGVFVNDYHVANSGTNPKYVAFLERLGAQGIAGGIPEKVYENHVITRHLIKDDTGLILGYWFTFEPIEKLGFSEIEHLNKQYLYASIVLLVLTLLLIFLYIFKQRSDKGLSYYRHVLNSASEIIFVSDYSRIIEANQQFFEFYSEFSTLKEFLSKYRCVCDTFEVEKGYLQREVDGEFWLDYVVRLPDKHHKAVILKDGKKQFFEVKVAQIDIYDKPLYSVIMHNITSQEVYKQQLELLSETDTLTGISNRLVFNRTLVQEIQRAHRYHSELALLMFDIDHFKNVNDTYGHEVGDQVLVTLCEIISELLRETDVFCRIGGEEFTVVMPETSLEQATQTAERLRKAIETLPSETLPTSLTVSFGVVSMTRWDNDKTILKRVDDALYQAKKNGRNRVEVAEDSVATTNQ</sequence>
<dbReference type="RefSeq" id="WP_275594607.1">
    <property type="nucleotide sequence ID" value="NZ_CP102381.1"/>
</dbReference>
<accession>A0ABY8C8R7</accession>
<evidence type="ECO:0000256" key="1">
    <source>
        <dbReference type="ARBA" id="ARBA00012528"/>
    </source>
</evidence>
<dbReference type="InterPro" id="IPR000014">
    <property type="entry name" value="PAS"/>
</dbReference>
<gene>
    <name evidence="5" type="ORF">NR989_10055</name>
</gene>
<reference evidence="5 6" key="1">
    <citation type="submission" date="2022-06" db="EMBL/GenBank/DDBJ databases">
        <title>Thiomicrohabdus sp. nov, an obligately chemolithoautotrophic, sulfur-oxidizing bacterium isolated from beach of Guanyin Mountain. Amoy.</title>
        <authorList>
            <person name="Zhu H."/>
        </authorList>
    </citation>
    <scope>NUCLEOTIDE SEQUENCE [LARGE SCALE GENOMIC DNA]</scope>
    <source>
        <strain evidence="5 6">XGS-01</strain>
    </source>
</reference>
<protein>
    <recommendedName>
        <fullName evidence="1">diguanylate cyclase</fullName>
        <ecNumber evidence="1">2.7.7.65</ecNumber>
    </recommendedName>
</protein>
<keyword evidence="3" id="KW-0812">Transmembrane</keyword>
<evidence type="ECO:0000313" key="5">
    <source>
        <dbReference type="EMBL" id="WEJ62350.1"/>
    </source>
</evidence>
<dbReference type="PANTHER" id="PTHR45138">
    <property type="entry name" value="REGULATORY COMPONENTS OF SENSORY TRANSDUCTION SYSTEM"/>
    <property type="match status" value="1"/>
</dbReference>
<dbReference type="SUPFAM" id="SSF55073">
    <property type="entry name" value="Nucleotide cyclase"/>
    <property type="match status" value="1"/>
</dbReference>
<dbReference type="Pfam" id="PF14827">
    <property type="entry name" value="dCache_3"/>
    <property type="match status" value="1"/>
</dbReference>
<dbReference type="InterPro" id="IPR043128">
    <property type="entry name" value="Rev_trsase/Diguanyl_cyclase"/>
</dbReference>
<dbReference type="CDD" id="cd01949">
    <property type="entry name" value="GGDEF"/>
    <property type="match status" value="1"/>
</dbReference>